<dbReference type="RefSeq" id="WP_092042943.1">
    <property type="nucleotide sequence ID" value="NZ_FOTK01000019.1"/>
</dbReference>
<keyword evidence="1" id="KW-0378">Hydrolase</keyword>
<dbReference type="Pfam" id="PF00857">
    <property type="entry name" value="Isochorismatase"/>
    <property type="match status" value="1"/>
</dbReference>
<dbReference type="InterPro" id="IPR000868">
    <property type="entry name" value="Isochorismatase-like_dom"/>
</dbReference>
<dbReference type="Gene3D" id="3.40.50.850">
    <property type="entry name" value="Isochorismatase-like"/>
    <property type="match status" value="1"/>
</dbReference>
<name>A0A1I4N7H4_9HYPH</name>
<dbReference type="Proteomes" id="UP000199048">
    <property type="component" value="Unassembled WGS sequence"/>
</dbReference>
<dbReference type="AlphaFoldDB" id="A0A1I4N7H4"/>
<dbReference type="OrthoDB" id="9794942at2"/>
<dbReference type="GO" id="GO:0016787">
    <property type="term" value="F:hydrolase activity"/>
    <property type="evidence" value="ECO:0007669"/>
    <property type="project" value="UniProtKB-KW"/>
</dbReference>
<evidence type="ECO:0000313" key="3">
    <source>
        <dbReference type="EMBL" id="SFM11449.1"/>
    </source>
</evidence>
<dbReference type="PANTHER" id="PTHR43540:SF6">
    <property type="entry name" value="ISOCHORISMATASE-LIKE DOMAIN-CONTAINING PROTEIN"/>
    <property type="match status" value="1"/>
</dbReference>
<reference evidence="4" key="1">
    <citation type="submission" date="2016-10" db="EMBL/GenBank/DDBJ databases">
        <authorList>
            <person name="Varghese N."/>
            <person name="Submissions S."/>
        </authorList>
    </citation>
    <scope>NUCLEOTIDE SEQUENCE [LARGE SCALE GENOMIC DNA]</scope>
    <source>
        <strain evidence="4">BL36</strain>
    </source>
</reference>
<evidence type="ECO:0000313" key="4">
    <source>
        <dbReference type="Proteomes" id="UP000199048"/>
    </source>
</evidence>
<keyword evidence="4" id="KW-1185">Reference proteome</keyword>
<evidence type="ECO:0000259" key="2">
    <source>
        <dbReference type="Pfam" id="PF00857"/>
    </source>
</evidence>
<accession>A0A1I4N7H4</accession>
<dbReference type="InterPro" id="IPR036380">
    <property type="entry name" value="Isochorismatase-like_sf"/>
</dbReference>
<organism evidence="3 4">
    <name type="scientific">Methylobacterium pseudosasicola</name>
    <dbReference type="NCBI Taxonomy" id="582667"/>
    <lineage>
        <taxon>Bacteria</taxon>
        <taxon>Pseudomonadati</taxon>
        <taxon>Pseudomonadota</taxon>
        <taxon>Alphaproteobacteria</taxon>
        <taxon>Hyphomicrobiales</taxon>
        <taxon>Methylobacteriaceae</taxon>
        <taxon>Methylobacterium</taxon>
    </lineage>
</organism>
<feature type="domain" description="Isochorismatase-like" evidence="2">
    <location>
        <begin position="5"/>
        <end position="141"/>
    </location>
</feature>
<dbReference type="EMBL" id="FOTK01000019">
    <property type="protein sequence ID" value="SFM11449.1"/>
    <property type="molecule type" value="Genomic_DNA"/>
</dbReference>
<dbReference type="STRING" id="582667.SAMN05192568_1019128"/>
<dbReference type="PANTHER" id="PTHR43540">
    <property type="entry name" value="PEROXYUREIDOACRYLATE/UREIDOACRYLATE AMIDOHYDROLASE-RELATED"/>
    <property type="match status" value="1"/>
</dbReference>
<dbReference type="SUPFAM" id="SSF52499">
    <property type="entry name" value="Isochorismatase-like hydrolases"/>
    <property type="match status" value="1"/>
</dbReference>
<gene>
    <name evidence="3" type="ORF">SAMN05192568_1019128</name>
</gene>
<proteinExistence type="predicted"/>
<sequence>MSDVALLVIDVQESFRHRPFWSEADVPLFTDRLQALIDGAVARKIPVLQVFHVADTGPFSVESGHVRTLEPIVIAPNAVFHKRKHSALVDTGLSGWLTQHGIRRLIVSGIRTEQCCETTTRHASDSGWQVDYVTEATLTFAMTHPDGRRFEADDIKVRTELVLVDRFARIATVEQALAGRDLPVAA</sequence>
<dbReference type="InterPro" id="IPR050272">
    <property type="entry name" value="Isochorismatase-like_hydrls"/>
</dbReference>
<evidence type="ECO:0000256" key="1">
    <source>
        <dbReference type="ARBA" id="ARBA00022801"/>
    </source>
</evidence>
<protein>
    <submittedName>
        <fullName evidence="3">Nicotinamidase-related amidase</fullName>
    </submittedName>
</protein>